<dbReference type="EMBL" id="MN739942">
    <property type="protein sequence ID" value="QHT78872.1"/>
    <property type="molecule type" value="Genomic_DNA"/>
</dbReference>
<evidence type="ECO:0000313" key="2">
    <source>
        <dbReference type="EMBL" id="QHT78872.1"/>
    </source>
</evidence>
<accession>A0A6C0HE22</accession>
<sequence length="209" mass="23429">MDANALLGIGIITIIITIMIVVFFPLQCAKKYTEGFISSPSQLSCPSGSTSFIDNHGDLLCCSGEVNGNRCEGSIVCSFSTNLNNKYPSCNLQKKKKYIGPINPFIKQMMSVGFVDNFSKIISMMTNFQSSIKTLPDGQVSKEDSKKYDELLAEEKDWYNNNLNSDSLTYQEECMYIIQRLVAIFSGKPIMNNQKLLQKHVLQQMCAKQ</sequence>
<keyword evidence="1" id="KW-0812">Transmembrane</keyword>
<name>A0A6C0HE22_9ZZZZ</name>
<feature type="transmembrane region" description="Helical" evidence="1">
    <location>
        <begin position="6"/>
        <end position="26"/>
    </location>
</feature>
<keyword evidence="1" id="KW-1133">Transmembrane helix</keyword>
<proteinExistence type="predicted"/>
<organism evidence="2">
    <name type="scientific">viral metagenome</name>
    <dbReference type="NCBI Taxonomy" id="1070528"/>
    <lineage>
        <taxon>unclassified sequences</taxon>
        <taxon>metagenomes</taxon>
        <taxon>organismal metagenomes</taxon>
    </lineage>
</organism>
<dbReference type="AlphaFoldDB" id="A0A6C0HE22"/>
<protein>
    <submittedName>
        <fullName evidence="2">Uncharacterized protein</fullName>
    </submittedName>
</protein>
<evidence type="ECO:0000256" key="1">
    <source>
        <dbReference type="SAM" id="Phobius"/>
    </source>
</evidence>
<keyword evidence="1" id="KW-0472">Membrane</keyword>
<reference evidence="2" key="1">
    <citation type="journal article" date="2020" name="Nature">
        <title>Giant virus diversity and host interactions through global metagenomics.</title>
        <authorList>
            <person name="Schulz F."/>
            <person name="Roux S."/>
            <person name="Paez-Espino D."/>
            <person name="Jungbluth S."/>
            <person name="Walsh D.A."/>
            <person name="Denef V.J."/>
            <person name="McMahon K.D."/>
            <person name="Konstantinidis K.T."/>
            <person name="Eloe-Fadrosh E.A."/>
            <person name="Kyrpides N.C."/>
            <person name="Woyke T."/>
        </authorList>
    </citation>
    <scope>NUCLEOTIDE SEQUENCE</scope>
    <source>
        <strain evidence="2">GVMAG-M-3300023179-97</strain>
    </source>
</reference>